<proteinExistence type="inferred from homology"/>
<comment type="function">
    <text evidence="2">Catalyzes the condensation of 4-aminobenzoate (pABA) with 5-phospho-alpha-D-ribose 1-diphosphate (PRPP) to produce beta-ribofuranosylaminobenzene 5'-phosphate (beta-RFA-P).</text>
</comment>
<dbReference type="PIRSF" id="PIRSF004884">
    <property type="entry name" value="Sugar_kin_arch"/>
    <property type="match status" value="1"/>
</dbReference>
<gene>
    <name evidence="5" type="ORF">ACFQL9_08070</name>
</gene>
<comment type="catalytic activity">
    <reaction evidence="2">
        <text>5-phospho-alpha-D-ribose 1-diphosphate + 4-hydroxybenzoate + H(+) = 4-(beta-D-ribofuranosyl)phenol 5'-phosphate + CO2 + diphosphate</text>
        <dbReference type="Rhea" id="RHEA:48556"/>
        <dbReference type="ChEBI" id="CHEBI:15378"/>
        <dbReference type="ChEBI" id="CHEBI:16526"/>
        <dbReference type="ChEBI" id="CHEBI:17879"/>
        <dbReference type="ChEBI" id="CHEBI:33019"/>
        <dbReference type="ChEBI" id="CHEBI:58017"/>
        <dbReference type="ChEBI" id="CHEBI:82767"/>
        <dbReference type="EC" id="2.4.2.54"/>
    </reaction>
</comment>
<dbReference type="InterPro" id="IPR014721">
    <property type="entry name" value="Ribsml_uS5_D2-typ_fold_subgr"/>
</dbReference>
<dbReference type="NCBIfam" id="TIGR00144">
    <property type="entry name" value="beta_RFAP_syn"/>
    <property type="match status" value="1"/>
</dbReference>
<keyword evidence="2" id="KW-0328">Glycosyltransferase</keyword>
<organism evidence="5 6">
    <name type="scientific">Halobaculum lipolyticum</name>
    <dbReference type="NCBI Taxonomy" id="3032001"/>
    <lineage>
        <taxon>Archaea</taxon>
        <taxon>Methanobacteriati</taxon>
        <taxon>Methanobacteriota</taxon>
        <taxon>Stenosarchaea group</taxon>
        <taxon>Halobacteria</taxon>
        <taxon>Halobacteriales</taxon>
        <taxon>Haloferacaceae</taxon>
        <taxon>Halobaculum</taxon>
    </lineage>
</organism>
<accession>A0ABD5WFL0</accession>
<dbReference type="InterPro" id="IPR013750">
    <property type="entry name" value="GHMP_kinase_C_dom"/>
</dbReference>
<protein>
    <recommendedName>
        <fullName evidence="2">Beta-ribofuranosylaminobenzene 5'-phosphate synthase</fullName>
        <shortName evidence="2">Beta-RFA-P synthase</shortName>
        <ecNumber evidence="2">2.4.2.54</ecNumber>
    </recommendedName>
</protein>
<keyword evidence="1 2" id="KW-0808">Transferase</keyword>
<dbReference type="EMBL" id="JBHTAH010000005">
    <property type="protein sequence ID" value="MFC7069594.1"/>
    <property type="molecule type" value="Genomic_DNA"/>
</dbReference>
<evidence type="ECO:0000313" key="6">
    <source>
        <dbReference type="Proteomes" id="UP001596461"/>
    </source>
</evidence>
<dbReference type="EC" id="2.4.2.54" evidence="2"/>
<comment type="pathway">
    <text evidence="2">Cofactor biosynthesis; 5,6,7,8-tetrahydromethanopterin biosynthesis.</text>
</comment>
<dbReference type="PANTHER" id="PTHR20861">
    <property type="entry name" value="HOMOSERINE/4-DIPHOSPHOCYTIDYL-2-C-METHYL-D-ERYTHRITOL KINASE"/>
    <property type="match status" value="1"/>
</dbReference>
<dbReference type="InterPro" id="IPR020568">
    <property type="entry name" value="Ribosomal_Su5_D2-typ_SF"/>
</dbReference>
<dbReference type="RefSeq" id="WP_284030513.1">
    <property type="nucleotide sequence ID" value="NZ_CP126154.1"/>
</dbReference>
<evidence type="ECO:0000256" key="2">
    <source>
        <dbReference type="PIRNR" id="PIRNR004884"/>
    </source>
</evidence>
<evidence type="ECO:0000256" key="1">
    <source>
        <dbReference type="ARBA" id="ARBA00022679"/>
    </source>
</evidence>
<dbReference type="Pfam" id="PF08544">
    <property type="entry name" value="GHMP_kinases_C"/>
    <property type="match status" value="1"/>
</dbReference>
<dbReference type="InterPro" id="IPR006204">
    <property type="entry name" value="GHMP_kinase_N_dom"/>
</dbReference>
<dbReference type="Gene3D" id="3.30.230.10">
    <property type="match status" value="1"/>
</dbReference>
<reference evidence="5 6" key="1">
    <citation type="journal article" date="2019" name="Int. J. Syst. Evol. Microbiol.">
        <title>The Global Catalogue of Microorganisms (GCM) 10K type strain sequencing project: providing services to taxonomists for standard genome sequencing and annotation.</title>
        <authorList>
            <consortium name="The Broad Institute Genomics Platform"/>
            <consortium name="The Broad Institute Genome Sequencing Center for Infectious Disease"/>
            <person name="Wu L."/>
            <person name="Ma J."/>
        </authorList>
    </citation>
    <scope>NUCLEOTIDE SEQUENCE [LARGE SCALE GENOMIC DNA]</scope>
    <source>
        <strain evidence="5 6">DT31</strain>
    </source>
</reference>
<name>A0ABD5WFL0_9EURY</name>
<dbReference type="PANTHER" id="PTHR20861:SF6">
    <property type="entry name" value="BETA-RIBOFURANOSYLPHENOL 5'-PHOSPHATE SYNTHASE"/>
    <property type="match status" value="1"/>
</dbReference>
<dbReference type="InterPro" id="IPR004422">
    <property type="entry name" value="RFAP_synthase"/>
</dbReference>
<comment type="caution">
    <text evidence="5">The sequence shown here is derived from an EMBL/GenBank/DDBJ whole genome shotgun (WGS) entry which is preliminary data.</text>
</comment>
<evidence type="ECO:0000259" key="3">
    <source>
        <dbReference type="Pfam" id="PF00288"/>
    </source>
</evidence>
<keyword evidence="6" id="KW-1185">Reference proteome</keyword>
<dbReference type="GO" id="GO:0005524">
    <property type="term" value="F:ATP binding"/>
    <property type="evidence" value="ECO:0007669"/>
    <property type="project" value="UniProtKB-UniRule"/>
</dbReference>
<dbReference type="GeneID" id="81125346"/>
<sequence length="340" mass="34744">MPEHADSPDPADRAPGAVTVASGARLHFGFGNLSLAHERLYGAVGVALDEPRVRLTVAPAETVASDHGAAEGYAGRACDLLGVPGALVTVESELPRHMGLGSGTQLALATLAGVAAAYGRDPAVREHAPALGRGGRSGVGVAAFETGGFVLDAGHPTGRFTTARPADGDWRVPAVAARHAVPDDWRFLLVVPDVGPGRSGDDEDSSIRRTVEDADPAVADRVAGVVQRRLLPAVAEGSAERFGEAVAEVGRLNGAWFADEQGGVYRPPVGDVVAALDEEPAVYGAGQSSWGPTVYGVTDAARADAARDAGERALAEPGVGGDVRVVAPRNRGADIDAVDD</sequence>
<evidence type="ECO:0000313" key="5">
    <source>
        <dbReference type="EMBL" id="MFC7069594.1"/>
    </source>
</evidence>
<evidence type="ECO:0000259" key="4">
    <source>
        <dbReference type="Pfam" id="PF08544"/>
    </source>
</evidence>
<comment type="subunit">
    <text evidence="2">Homodimer.</text>
</comment>
<dbReference type="SUPFAM" id="SSF54211">
    <property type="entry name" value="Ribosomal protein S5 domain 2-like"/>
    <property type="match status" value="1"/>
</dbReference>
<feature type="domain" description="GHMP kinase C-terminal" evidence="4">
    <location>
        <begin position="230"/>
        <end position="312"/>
    </location>
</feature>
<dbReference type="Pfam" id="PF00288">
    <property type="entry name" value="GHMP_kinases_N"/>
    <property type="match status" value="1"/>
</dbReference>
<feature type="domain" description="GHMP kinase N-terminal" evidence="3">
    <location>
        <begin position="79"/>
        <end position="148"/>
    </location>
</feature>
<dbReference type="AlphaFoldDB" id="A0ABD5WFL0"/>
<dbReference type="Proteomes" id="UP001596461">
    <property type="component" value="Unassembled WGS sequence"/>
</dbReference>
<dbReference type="GO" id="GO:0043793">
    <property type="term" value="F:beta-ribofuranosylaminobenzene 5'-phosphate synthase activity"/>
    <property type="evidence" value="ECO:0007669"/>
    <property type="project" value="UniProtKB-EC"/>
</dbReference>
<comment type="similarity">
    <text evidence="2">Belongs to the beta-RFA-P synthase family.</text>
</comment>